<dbReference type="AlphaFoldDB" id="A0A2H0KMT9"/>
<gene>
    <name evidence="4" type="ORF">COV86_02325</name>
</gene>
<evidence type="ECO:0000256" key="1">
    <source>
        <dbReference type="ARBA" id="ARBA00022679"/>
    </source>
</evidence>
<dbReference type="CDD" id="cd03809">
    <property type="entry name" value="GT4_MtfB-like"/>
    <property type="match status" value="1"/>
</dbReference>
<evidence type="ECO:0000313" key="5">
    <source>
        <dbReference type="Proteomes" id="UP000229570"/>
    </source>
</evidence>
<dbReference type="GO" id="GO:0016757">
    <property type="term" value="F:glycosyltransferase activity"/>
    <property type="evidence" value="ECO:0007669"/>
    <property type="project" value="InterPro"/>
</dbReference>
<keyword evidence="1" id="KW-0808">Transferase</keyword>
<evidence type="ECO:0000259" key="3">
    <source>
        <dbReference type="Pfam" id="PF13439"/>
    </source>
</evidence>
<reference evidence="4 5" key="1">
    <citation type="submission" date="2017-09" db="EMBL/GenBank/DDBJ databases">
        <title>Depth-based differentiation of microbial function through sediment-hosted aquifers and enrichment of novel symbionts in the deep terrestrial subsurface.</title>
        <authorList>
            <person name="Probst A.J."/>
            <person name="Ladd B."/>
            <person name="Jarett J.K."/>
            <person name="Geller-Mcgrath D.E."/>
            <person name="Sieber C.M."/>
            <person name="Emerson J.B."/>
            <person name="Anantharaman K."/>
            <person name="Thomas B.C."/>
            <person name="Malmstrom R."/>
            <person name="Stieglmeier M."/>
            <person name="Klingl A."/>
            <person name="Woyke T."/>
            <person name="Ryan C.M."/>
            <person name="Banfield J.F."/>
        </authorList>
    </citation>
    <scope>NUCLEOTIDE SEQUENCE [LARGE SCALE GENOMIC DNA]</scope>
    <source>
        <strain evidence="4">CG11_big_fil_rev_8_21_14_0_20_35_14</strain>
    </source>
</reference>
<evidence type="ECO:0000313" key="4">
    <source>
        <dbReference type="EMBL" id="PIQ72562.1"/>
    </source>
</evidence>
<proteinExistence type="predicted"/>
<organism evidence="4 5">
    <name type="scientific">Candidatus Roizmanbacteria bacterium CG11_big_fil_rev_8_21_14_0_20_35_14</name>
    <dbReference type="NCBI Taxonomy" id="1974855"/>
    <lineage>
        <taxon>Bacteria</taxon>
        <taxon>Candidatus Roizmaniibacteriota</taxon>
    </lineage>
</organism>
<dbReference type="Pfam" id="PF00534">
    <property type="entry name" value="Glycos_transf_1"/>
    <property type="match status" value="1"/>
</dbReference>
<accession>A0A2H0KMT9</accession>
<dbReference type="GO" id="GO:0009103">
    <property type="term" value="P:lipopolysaccharide biosynthetic process"/>
    <property type="evidence" value="ECO:0007669"/>
    <property type="project" value="TreeGrafter"/>
</dbReference>
<dbReference type="InterPro" id="IPR001296">
    <property type="entry name" value="Glyco_trans_1"/>
</dbReference>
<feature type="domain" description="Glycosyl transferase family 1" evidence="2">
    <location>
        <begin position="203"/>
        <end position="346"/>
    </location>
</feature>
<comment type="caution">
    <text evidence="4">The sequence shown here is derived from an EMBL/GenBank/DDBJ whole genome shotgun (WGS) entry which is preliminary data.</text>
</comment>
<feature type="domain" description="Glycosyltransferase subfamily 4-like N-terminal" evidence="3">
    <location>
        <begin position="15"/>
        <end position="179"/>
    </location>
</feature>
<dbReference type="InterPro" id="IPR028098">
    <property type="entry name" value="Glyco_trans_4-like_N"/>
</dbReference>
<dbReference type="Pfam" id="PF13439">
    <property type="entry name" value="Glyco_transf_4"/>
    <property type="match status" value="1"/>
</dbReference>
<dbReference type="Proteomes" id="UP000229570">
    <property type="component" value="Unassembled WGS sequence"/>
</dbReference>
<dbReference type="Gene3D" id="3.40.50.2000">
    <property type="entry name" value="Glycogen Phosphorylase B"/>
    <property type="match status" value="2"/>
</dbReference>
<protein>
    <recommendedName>
        <fullName evidence="6">Glycosyl transferase family 1 domain-containing protein</fullName>
    </recommendedName>
</protein>
<name>A0A2H0KMT9_9BACT</name>
<dbReference type="EMBL" id="PCVL01000029">
    <property type="protein sequence ID" value="PIQ72562.1"/>
    <property type="molecule type" value="Genomic_DNA"/>
</dbReference>
<dbReference type="PANTHER" id="PTHR46401">
    <property type="entry name" value="GLYCOSYLTRANSFERASE WBBK-RELATED"/>
    <property type="match status" value="1"/>
</dbReference>
<sequence length="394" mass="46146">MKIGIDVTMLVYAGSGVANYTFNLVKNLLKIDKKNEYRLFYSSFRRPKNFYYLDELKKIGGKIYKYPFPPSLLKIIWGKLNIIPIELFTGKVDVFFFSDFLRPPLLTGTKGITTIHDLTWKLFPEYHTQEVISAHEKKLEKTIKYQDEIIADSQSTKQDLLRLYPQIDLNKVHVIYPGIGEKFKPIKDKEKIKKVLQKYNIFPPNFLLYVGAIEPRKNLETAIKVFYQLINSEIASSSSPPRDDMSLRAKRNNLYSYWQFLIVGRAGWKNEKVFQKVKELGLENKVKFIGYVDDNDLPYFYNGCRVFVYLSKYEGFGLPPVEAASCGKMVLMYENSSLKEIFESGYPFAKEGEELKTLKEILEGEYDIKKYLKEFSWKNYCNQFLNIINRLFKI</sequence>
<evidence type="ECO:0008006" key="6">
    <source>
        <dbReference type="Google" id="ProtNLM"/>
    </source>
</evidence>
<dbReference type="SUPFAM" id="SSF53756">
    <property type="entry name" value="UDP-Glycosyltransferase/glycogen phosphorylase"/>
    <property type="match status" value="1"/>
</dbReference>
<evidence type="ECO:0000259" key="2">
    <source>
        <dbReference type="Pfam" id="PF00534"/>
    </source>
</evidence>
<dbReference type="PANTHER" id="PTHR46401:SF2">
    <property type="entry name" value="GLYCOSYLTRANSFERASE WBBK-RELATED"/>
    <property type="match status" value="1"/>
</dbReference>